<evidence type="ECO:0000313" key="1">
    <source>
        <dbReference type="EMBL" id="KAF1756051.1"/>
    </source>
</evidence>
<sequence length="158" mass="17854">MSKCKNVSLPENMGSEKMIEVKIDMEEEEPLGATSNDKLVITKIQSETISEGKLRVDNQVKKVNAVDCKDANDYFRAIQYAAPLARILVNRDEKKAEELEVRVHIPKDSAKIIQPREGYVYEMTTLVWVQNGPKLGLGIKHFRNQVLASRIDPGSLEK</sequence>
<dbReference type="Proteomes" id="UP000483820">
    <property type="component" value="Chromosome IV"/>
</dbReference>
<dbReference type="SUPFAM" id="SSF50156">
    <property type="entry name" value="PDZ domain-like"/>
    <property type="match status" value="1"/>
</dbReference>
<reference evidence="1 2" key="1">
    <citation type="submission" date="2019-12" db="EMBL/GenBank/DDBJ databases">
        <title>Chromosome-level assembly of the Caenorhabditis remanei genome.</title>
        <authorList>
            <person name="Teterina A.A."/>
            <person name="Willis J.H."/>
            <person name="Phillips P.C."/>
        </authorList>
    </citation>
    <scope>NUCLEOTIDE SEQUENCE [LARGE SCALE GENOMIC DNA]</scope>
    <source>
        <strain evidence="1 2">PX506</strain>
        <tissue evidence="1">Whole organism</tissue>
    </source>
</reference>
<dbReference type="RefSeq" id="XP_053583941.1">
    <property type="nucleotide sequence ID" value="XM_053729169.1"/>
</dbReference>
<dbReference type="CTD" id="9823685"/>
<dbReference type="GeneID" id="9823685"/>
<dbReference type="KEGG" id="crq:GCK72_012504"/>
<accession>A0A6A5GN67</accession>
<gene>
    <name evidence="1" type="ORF">GCK72_012504</name>
</gene>
<dbReference type="InterPro" id="IPR040264">
    <property type="entry name" value="T15H9.4-like"/>
</dbReference>
<comment type="caution">
    <text evidence="1">The sequence shown here is derived from an EMBL/GenBank/DDBJ whole genome shotgun (WGS) entry which is preliminary data.</text>
</comment>
<protein>
    <recommendedName>
        <fullName evidence="3">PDZ domain-containing protein</fullName>
    </recommendedName>
</protein>
<dbReference type="AlphaFoldDB" id="A0A6A5GN67"/>
<dbReference type="EMBL" id="WUAV01000004">
    <property type="protein sequence ID" value="KAF1756051.1"/>
    <property type="molecule type" value="Genomic_DNA"/>
</dbReference>
<dbReference type="PANTHER" id="PTHR31327">
    <property type="entry name" value="SPERM MEIOSIS PDZ DOMAIN CONTAINING PROTEINS-RELATED"/>
    <property type="match status" value="1"/>
</dbReference>
<dbReference type="InterPro" id="IPR036034">
    <property type="entry name" value="PDZ_sf"/>
</dbReference>
<dbReference type="PANTHER" id="PTHR31327:SF7">
    <property type="entry name" value="PDZ DOMAIN-CONTAINING PROTEIN"/>
    <property type="match status" value="1"/>
</dbReference>
<evidence type="ECO:0000313" key="2">
    <source>
        <dbReference type="Proteomes" id="UP000483820"/>
    </source>
</evidence>
<proteinExistence type="predicted"/>
<evidence type="ECO:0008006" key="3">
    <source>
        <dbReference type="Google" id="ProtNLM"/>
    </source>
</evidence>
<organism evidence="1 2">
    <name type="scientific">Caenorhabditis remanei</name>
    <name type="common">Caenorhabditis vulgaris</name>
    <dbReference type="NCBI Taxonomy" id="31234"/>
    <lineage>
        <taxon>Eukaryota</taxon>
        <taxon>Metazoa</taxon>
        <taxon>Ecdysozoa</taxon>
        <taxon>Nematoda</taxon>
        <taxon>Chromadorea</taxon>
        <taxon>Rhabditida</taxon>
        <taxon>Rhabditina</taxon>
        <taxon>Rhabditomorpha</taxon>
        <taxon>Rhabditoidea</taxon>
        <taxon>Rhabditidae</taxon>
        <taxon>Peloderinae</taxon>
        <taxon>Caenorhabditis</taxon>
    </lineage>
</organism>
<name>A0A6A5GN67_CAERE</name>